<dbReference type="AlphaFoldDB" id="A0A9W8JI18"/>
<dbReference type="OrthoDB" id="2820488at2759"/>
<accession>A0A9W8JI18</accession>
<comment type="caution">
    <text evidence="2">The sequence shown here is derived from an EMBL/GenBank/DDBJ whole genome shotgun (WGS) entry which is preliminary data.</text>
</comment>
<dbReference type="Proteomes" id="UP001140091">
    <property type="component" value="Unassembled WGS sequence"/>
</dbReference>
<keyword evidence="3" id="KW-1185">Reference proteome</keyword>
<dbReference type="InterPro" id="IPR032710">
    <property type="entry name" value="NTF2-like_dom_sf"/>
</dbReference>
<evidence type="ECO:0000256" key="1">
    <source>
        <dbReference type="SAM" id="SignalP"/>
    </source>
</evidence>
<evidence type="ECO:0008006" key="4">
    <source>
        <dbReference type="Google" id="ProtNLM"/>
    </source>
</evidence>
<keyword evidence="1" id="KW-0732">Signal</keyword>
<dbReference type="SUPFAM" id="SSF54427">
    <property type="entry name" value="NTF2-like"/>
    <property type="match status" value="1"/>
</dbReference>
<feature type="non-terminal residue" evidence="2">
    <location>
        <position position="1"/>
    </location>
</feature>
<evidence type="ECO:0000313" key="3">
    <source>
        <dbReference type="Proteomes" id="UP001140091"/>
    </source>
</evidence>
<reference evidence="2" key="1">
    <citation type="submission" date="2022-06" db="EMBL/GenBank/DDBJ databases">
        <title>Genome Sequence of Candolleomyces eurysporus.</title>
        <authorList>
            <person name="Buettner E."/>
        </authorList>
    </citation>
    <scope>NUCLEOTIDE SEQUENCE</scope>
    <source>
        <strain evidence="2">VTCC 930004</strain>
    </source>
</reference>
<dbReference type="EMBL" id="JANBPK010000749">
    <property type="protein sequence ID" value="KAJ2933194.1"/>
    <property type="molecule type" value="Genomic_DNA"/>
</dbReference>
<feature type="signal peptide" evidence="1">
    <location>
        <begin position="1"/>
        <end position="19"/>
    </location>
</feature>
<protein>
    <recommendedName>
        <fullName evidence="4">SnoaL-like domain-containing protein</fullName>
    </recommendedName>
</protein>
<name>A0A9W8JI18_9AGAR</name>
<proteinExistence type="predicted"/>
<gene>
    <name evidence="2" type="ORF">H1R20_g3895</name>
</gene>
<organism evidence="2 3">
    <name type="scientific">Candolleomyces eurysporus</name>
    <dbReference type="NCBI Taxonomy" id="2828524"/>
    <lineage>
        <taxon>Eukaryota</taxon>
        <taxon>Fungi</taxon>
        <taxon>Dikarya</taxon>
        <taxon>Basidiomycota</taxon>
        <taxon>Agaricomycotina</taxon>
        <taxon>Agaricomycetes</taxon>
        <taxon>Agaricomycetidae</taxon>
        <taxon>Agaricales</taxon>
        <taxon>Agaricineae</taxon>
        <taxon>Psathyrellaceae</taxon>
        <taxon>Candolleomyces</taxon>
    </lineage>
</organism>
<sequence>MRFLTSFLTLLLLSVSALALNFNVVRQDAEVAATDAELATASAKPKVCNPNYKGSDLGQKQYEALADYADLFIKKQDVLTAFNRYIPGAYKQHNPYAEQGRDFAIQYLINGFTPRGSVQTTNLTFFAGQGYGMTHFKMKMPNITFAVIDYFKFQGTCIVEHWDVLQQITGTEPNPIAFF</sequence>
<evidence type="ECO:0000313" key="2">
    <source>
        <dbReference type="EMBL" id="KAJ2933194.1"/>
    </source>
</evidence>
<feature type="chain" id="PRO_5040758104" description="SnoaL-like domain-containing protein" evidence="1">
    <location>
        <begin position="20"/>
        <end position="179"/>
    </location>
</feature>
<dbReference type="Gene3D" id="3.10.450.50">
    <property type="match status" value="1"/>
</dbReference>